<organism evidence="2 3">
    <name type="scientific">Thyridium curvatum</name>
    <dbReference type="NCBI Taxonomy" id="1093900"/>
    <lineage>
        <taxon>Eukaryota</taxon>
        <taxon>Fungi</taxon>
        <taxon>Dikarya</taxon>
        <taxon>Ascomycota</taxon>
        <taxon>Pezizomycotina</taxon>
        <taxon>Sordariomycetes</taxon>
        <taxon>Sordariomycetidae</taxon>
        <taxon>Thyridiales</taxon>
        <taxon>Thyridiaceae</taxon>
        <taxon>Thyridium</taxon>
    </lineage>
</organism>
<name>A0A507BE06_9PEZI</name>
<dbReference type="EMBL" id="SKBQ01000023">
    <property type="protein sequence ID" value="TPX15181.1"/>
    <property type="molecule type" value="Genomic_DNA"/>
</dbReference>
<gene>
    <name evidence="2" type="ORF">E0L32_004739</name>
</gene>
<evidence type="ECO:0000256" key="1">
    <source>
        <dbReference type="SAM" id="MobiDB-lite"/>
    </source>
</evidence>
<sequence>MRSHTALRAALTRQPARILLPVRSALGTSQRRLASSGPKQTASSSSSKPTSNYAAFYRTFTRPLAKTMLLAVFTYQLVYWAWVKLETDEIKAEKTAEIAGLEAQVKSLQENQKSK</sequence>
<dbReference type="AlphaFoldDB" id="A0A507BE06"/>
<protein>
    <submittedName>
        <fullName evidence="2">Uncharacterized protein</fullName>
    </submittedName>
</protein>
<dbReference type="Proteomes" id="UP000319257">
    <property type="component" value="Unassembled WGS sequence"/>
</dbReference>
<keyword evidence="3" id="KW-1185">Reference proteome</keyword>
<dbReference type="InParanoid" id="A0A507BE06"/>
<dbReference type="RefSeq" id="XP_030996892.1">
    <property type="nucleotide sequence ID" value="XM_031139183.1"/>
</dbReference>
<accession>A0A507BE06</accession>
<reference evidence="2 3" key="1">
    <citation type="submission" date="2019-06" db="EMBL/GenBank/DDBJ databases">
        <title>Draft genome sequence of the filamentous fungus Phialemoniopsis curvata isolated from diesel fuel.</title>
        <authorList>
            <person name="Varaljay V.A."/>
            <person name="Lyon W.J."/>
            <person name="Crouch A.L."/>
            <person name="Drake C.E."/>
            <person name="Hollomon J.M."/>
            <person name="Nadeau L.J."/>
            <person name="Nunn H.S."/>
            <person name="Stevenson B.S."/>
            <person name="Bojanowski C.L."/>
            <person name="Crookes-Goodson W.J."/>
        </authorList>
    </citation>
    <scope>NUCLEOTIDE SEQUENCE [LARGE SCALE GENOMIC DNA]</scope>
    <source>
        <strain evidence="2 3">D216</strain>
    </source>
</reference>
<evidence type="ECO:0000313" key="2">
    <source>
        <dbReference type="EMBL" id="TPX15181.1"/>
    </source>
</evidence>
<comment type="caution">
    <text evidence="2">The sequence shown here is derived from an EMBL/GenBank/DDBJ whole genome shotgun (WGS) entry which is preliminary data.</text>
</comment>
<dbReference type="OrthoDB" id="2120024at2759"/>
<feature type="region of interest" description="Disordered" evidence="1">
    <location>
        <begin position="28"/>
        <end position="50"/>
    </location>
</feature>
<proteinExistence type="predicted"/>
<feature type="compositionally biased region" description="Low complexity" evidence="1">
    <location>
        <begin position="34"/>
        <end position="50"/>
    </location>
</feature>
<dbReference type="GeneID" id="41972186"/>
<evidence type="ECO:0000313" key="3">
    <source>
        <dbReference type="Proteomes" id="UP000319257"/>
    </source>
</evidence>